<dbReference type="EMBL" id="JABSNW010000002">
    <property type="protein sequence ID" value="KAL2889814.1"/>
    <property type="molecule type" value="Genomic_DNA"/>
</dbReference>
<protein>
    <recommendedName>
        <fullName evidence="3">Zn(2)-C6 fungal-type domain-containing protein</fullName>
    </recommendedName>
</protein>
<feature type="compositionally biased region" description="Polar residues" evidence="2">
    <location>
        <begin position="55"/>
        <end position="65"/>
    </location>
</feature>
<dbReference type="PANTHER" id="PTHR31240">
    <property type="entry name" value="MATERNAL EFFECT EMBRYO ARREST 18"/>
    <property type="match status" value="1"/>
</dbReference>
<dbReference type="InterPro" id="IPR038136">
    <property type="entry name" value="CofD-like_dom_sf"/>
</dbReference>
<dbReference type="Gene3D" id="3.40.50.10680">
    <property type="entry name" value="CofD-like domains"/>
    <property type="match status" value="1"/>
</dbReference>
<dbReference type="InterPro" id="IPR002882">
    <property type="entry name" value="CofD"/>
</dbReference>
<feature type="compositionally biased region" description="Polar residues" evidence="2">
    <location>
        <begin position="260"/>
        <end position="277"/>
    </location>
</feature>
<feature type="region of interest" description="Disordered" evidence="2">
    <location>
        <begin position="53"/>
        <end position="97"/>
    </location>
</feature>
<dbReference type="SUPFAM" id="SSF57701">
    <property type="entry name" value="Zn2/Cys6 DNA-binding domain"/>
    <property type="match status" value="1"/>
</dbReference>
<evidence type="ECO:0000259" key="3">
    <source>
        <dbReference type="PROSITE" id="PS50048"/>
    </source>
</evidence>
<dbReference type="Proteomes" id="UP001610728">
    <property type="component" value="Unassembled WGS sequence"/>
</dbReference>
<feature type="compositionally biased region" description="Low complexity" evidence="2">
    <location>
        <begin position="79"/>
        <end position="94"/>
    </location>
</feature>
<evidence type="ECO:0000313" key="5">
    <source>
        <dbReference type="Proteomes" id="UP001610728"/>
    </source>
</evidence>
<sequence>MRSNSSIERGNPPPRRKSCAACVKAKRRCDLGVPRCSRCNLRDFECVYVGKPARKTQSPEPQSLAKSLPTHLKPNTTPSSVAAADSASTAGSSSRPDLQQSLYRNSAAPLPATSTFLDGGANYKTNDNPPMYGDRTPQVVQTLQSPIRLDSFDLKTRDYAQYIDSLNKSGVKPLTPAPVSVPTSASAPLSIPARSAATAQASSESIEAGLSEADVAMLDSMTKNASLQDFPNECLFNMDEIESFVASHMTTGTRFKDSESSSFPPSEQDTSPSSSPYQVPAVISMPIRWRPDERPCEMLYTRLAYAHQKIRDSPRTMVLTMETPWCHSQLYAGSMPRIMEDAMSSCALYMAKNESNSTVILRTIRSRLHCIVKSLVPASTQIEVLAKVQALLLYSIICASDSDINMMMAVDEAVPVLEQSAMDLLNMMIRDGLISESVQIDPLWTTFPVDTEEKFWRKWMFVESAQRTFNIVFLFAQVVRLLRDPMSFNLSVAGKKQLTHITVSAALWEARDVESFVKEWSRERHVVVNHFMIPQVLTNNTRADDLGTFEKMILMGLIGIDQYKLWAAEQGTQTLAPASLPGSLSSGREVVADSHKTAPSLPQQQLNLPPPTGIVIFSGGSAANTLVDVFEDVRQANKAALTYVLPISDNGGSSSEIIRVFGGPGIGDVRSRLVRLIPDNGSAENSALKALFNHRLVSDSVAAGHEWDKFLDGSHPAWLGISTPKLQLIRSILNSFNFEAIKRTRPSSRFDFGSASLGNIFLTGARLFTGSFEAAIYLLSSICSVPASVDVVPALNTNFAHHIAAGLADGSVIVGQNNISHPGEPTAITLTCQAGDDEDPLTPNNGMAPVQEETAAHEEEAEAEDANLPGSLPALRKAAIAFSKEHEEDLPARIQRLWYINPYGQEIRISVNPRVLDALAGCGTVIFSIGSLFTSIIPSLVLKGVGHALSRSDIRNKVLILNATVDREVGPSSNPYTAVDFVRTVAEACGQSMRPGLQIGDDLYSQFVTHLIYLDCPSSPKVDRQQLACMGIETIRLYGRQGKTEGTLRYDSNGLAQALKAIVGTTESGHDRRRRNTMGGSTGRHV</sequence>
<dbReference type="InterPro" id="IPR036864">
    <property type="entry name" value="Zn2-C6_fun-type_DNA-bd_sf"/>
</dbReference>
<dbReference type="Pfam" id="PF00172">
    <property type="entry name" value="Zn_clus"/>
    <property type="match status" value="1"/>
</dbReference>
<feature type="region of interest" description="Disordered" evidence="2">
    <location>
        <begin position="114"/>
        <end position="136"/>
    </location>
</feature>
<dbReference type="PROSITE" id="PS50048">
    <property type="entry name" value="ZN2_CY6_FUNGAL_2"/>
    <property type="match status" value="1"/>
</dbReference>
<keyword evidence="5" id="KW-1185">Reference proteome</keyword>
<dbReference type="RefSeq" id="XP_070860994.1">
    <property type="nucleotide sequence ID" value="XM_071006316.1"/>
</dbReference>
<dbReference type="InterPro" id="IPR001138">
    <property type="entry name" value="Zn2Cys6_DnaBD"/>
</dbReference>
<comment type="caution">
    <text evidence="4">The sequence shown here is derived from an EMBL/GenBank/DDBJ whole genome shotgun (WGS) entry which is preliminary data.</text>
</comment>
<feature type="region of interest" description="Disordered" evidence="2">
    <location>
        <begin position="255"/>
        <end position="277"/>
    </location>
</feature>
<evidence type="ECO:0000313" key="4">
    <source>
        <dbReference type="EMBL" id="KAL2889814.1"/>
    </source>
</evidence>
<feature type="domain" description="Zn(2)-C6 fungal-type" evidence="3">
    <location>
        <begin position="18"/>
        <end position="48"/>
    </location>
</feature>
<evidence type="ECO:0000256" key="2">
    <source>
        <dbReference type="SAM" id="MobiDB-lite"/>
    </source>
</evidence>
<dbReference type="SUPFAM" id="SSF142338">
    <property type="entry name" value="CofD-like"/>
    <property type="match status" value="1"/>
</dbReference>
<dbReference type="SMART" id="SM00066">
    <property type="entry name" value="GAL4"/>
    <property type="match status" value="1"/>
</dbReference>
<dbReference type="Pfam" id="PF01933">
    <property type="entry name" value="CofD"/>
    <property type="match status" value="1"/>
</dbReference>
<feature type="region of interest" description="Disordered" evidence="2">
    <location>
        <begin position="1065"/>
        <end position="1086"/>
    </location>
</feature>
<reference evidence="4 5" key="1">
    <citation type="submission" date="2020-05" db="EMBL/GenBank/DDBJ databases">
        <title>Ceratocystis lukuohia genome.</title>
        <authorList>
            <person name="Harrington T.C."/>
            <person name="Kim K."/>
            <person name="Mayers C.G."/>
        </authorList>
    </citation>
    <scope>NUCLEOTIDE SEQUENCE [LARGE SCALE GENOMIC DNA]</scope>
    <source>
        <strain evidence="4 5">C4212</strain>
    </source>
</reference>
<dbReference type="CDD" id="cd00067">
    <property type="entry name" value="GAL4"/>
    <property type="match status" value="1"/>
</dbReference>
<organism evidence="4 5">
    <name type="scientific">Ceratocystis lukuohia</name>
    <dbReference type="NCBI Taxonomy" id="2019550"/>
    <lineage>
        <taxon>Eukaryota</taxon>
        <taxon>Fungi</taxon>
        <taxon>Dikarya</taxon>
        <taxon>Ascomycota</taxon>
        <taxon>Pezizomycotina</taxon>
        <taxon>Sordariomycetes</taxon>
        <taxon>Hypocreomycetidae</taxon>
        <taxon>Microascales</taxon>
        <taxon>Ceratocystidaceae</taxon>
        <taxon>Ceratocystis</taxon>
    </lineage>
</organism>
<dbReference type="Gene3D" id="4.10.240.10">
    <property type="entry name" value="Zn(2)-C6 fungal-type DNA-binding domain"/>
    <property type="match status" value="1"/>
</dbReference>
<name>A0ABR4MNF2_9PEZI</name>
<evidence type="ECO:0000256" key="1">
    <source>
        <dbReference type="ARBA" id="ARBA00023242"/>
    </source>
</evidence>
<dbReference type="GeneID" id="98115989"/>
<proteinExistence type="predicted"/>
<dbReference type="CDD" id="cd07187">
    <property type="entry name" value="YvcK_like"/>
    <property type="match status" value="1"/>
</dbReference>
<keyword evidence="1" id="KW-0539">Nucleus</keyword>
<gene>
    <name evidence="4" type="ORF">HOO65_020356</name>
</gene>
<dbReference type="PANTHER" id="PTHR31240:SF0">
    <property type="entry name" value="MATERNAL EFFECT EMBRYO ARREST 18"/>
    <property type="match status" value="1"/>
</dbReference>
<feature type="region of interest" description="Disordered" evidence="2">
    <location>
        <begin position="835"/>
        <end position="866"/>
    </location>
</feature>
<accession>A0ABR4MNF2</accession>